<evidence type="ECO:0000313" key="2">
    <source>
        <dbReference type="EMBL" id="CAG8439871.1"/>
    </source>
</evidence>
<protein>
    <submittedName>
        <fullName evidence="2">15055_t:CDS:1</fullName>
    </submittedName>
</protein>
<evidence type="ECO:0000313" key="3">
    <source>
        <dbReference type="Proteomes" id="UP000789342"/>
    </source>
</evidence>
<keyword evidence="3" id="KW-1185">Reference proteome</keyword>
<feature type="region of interest" description="Disordered" evidence="1">
    <location>
        <begin position="1"/>
        <end position="50"/>
    </location>
</feature>
<organism evidence="2 3">
    <name type="scientific">Acaulospora morrowiae</name>
    <dbReference type="NCBI Taxonomy" id="94023"/>
    <lineage>
        <taxon>Eukaryota</taxon>
        <taxon>Fungi</taxon>
        <taxon>Fungi incertae sedis</taxon>
        <taxon>Mucoromycota</taxon>
        <taxon>Glomeromycotina</taxon>
        <taxon>Glomeromycetes</taxon>
        <taxon>Diversisporales</taxon>
        <taxon>Acaulosporaceae</taxon>
        <taxon>Acaulospora</taxon>
    </lineage>
</organism>
<dbReference type="Proteomes" id="UP000789342">
    <property type="component" value="Unassembled WGS sequence"/>
</dbReference>
<gene>
    <name evidence="2" type="ORF">AMORRO_LOCUS197</name>
</gene>
<accession>A0A9N8V6G5</accession>
<dbReference type="AlphaFoldDB" id="A0A9N8V6G5"/>
<sequence>MGFKRDPNITYYSKIKMKRTKSPSTSDGSPYQSDTKQTDHKKRKVSQPDSLIMQSLFVEIKENK</sequence>
<proteinExistence type="predicted"/>
<name>A0A9N8V6G5_9GLOM</name>
<reference evidence="2" key="1">
    <citation type="submission" date="2021-06" db="EMBL/GenBank/DDBJ databases">
        <authorList>
            <person name="Kallberg Y."/>
            <person name="Tangrot J."/>
            <person name="Rosling A."/>
        </authorList>
    </citation>
    <scope>NUCLEOTIDE SEQUENCE</scope>
    <source>
        <strain evidence="2">CL551</strain>
    </source>
</reference>
<dbReference type="EMBL" id="CAJVPV010000044">
    <property type="protein sequence ID" value="CAG8439871.1"/>
    <property type="molecule type" value="Genomic_DNA"/>
</dbReference>
<comment type="caution">
    <text evidence="2">The sequence shown here is derived from an EMBL/GenBank/DDBJ whole genome shotgun (WGS) entry which is preliminary data.</text>
</comment>
<evidence type="ECO:0000256" key="1">
    <source>
        <dbReference type="SAM" id="MobiDB-lite"/>
    </source>
</evidence>
<feature type="compositionally biased region" description="Polar residues" evidence="1">
    <location>
        <begin position="22"/>
        <end position="35"/>
    </location>
</feature>